<proteinExistence type="inferred from homology"/>
<dbReference type="SUPFAM" id="SSF50475">
    <property type="entry name" value="FMN-binding split barrel"/>
    <property type="match status" value="1"/>
</dbReference>
<dbReference type="Pfam" id="PF01613">
    <property type="entry name" value="Flavin_Reduct"/>
    <property type="match status" value="1"/>
</dbReference>
<gene>
    <name evidence="4" type="ORF">GEV37_16190</name>
</gene>
<dbReference type="RefSeq" id="WP_227391317.1">
    <property type="nucleotide sequence ID" value="NZ_JBHSCJ010000005.1"/>
</dbReference>
<evidence type="ECO:0000259" key="3">
    <source>
        <dbReference type="SMART" id="SM00903"/>
    </source>
</evidence>
<dbReference type="Gene3D" id="1.10.10.10">
    <property type="entry name" value="Winged helix-like DNA-binding domain superfamily/Winged helix DNA-binding domain"/>
    <property type="match status" value="1"/>
</dbReference>
<dbReference type="PANTHER" id="PTHR30466">
    <property type="entry name" value="FLAVIN REDUCTASE"/>
    <property type="match status" value="1"/>
</dbReference>
<accession>A0ABS8DWS9</accession>
<comment type="caution">
    <text evidence="4">The sequence shown here is derived from an EMBL/GenBank/DDBJ whole genome shotgun (WGS) entry which is preliminary data.</text>
</comment>
<protein>
    <submittedName>
        <fullName evidence="4">Flavin reductase</fullName>
    </submittedName>
</protein>
<dbReference type="Gene3D" id="2.30.110.10">
    <property type="entry name" value="Electron Transport, Fmn-binding Protein, Chain A"/>
    <property type="match status" value="1"/>
</dbReference>
<sequence>MNNEQRILRNALGSFATGVTIVTTRGEDGKDLGRTANSFSSVSLDPPLILWSLSKTSSAFAAFKQSNYFAVHILAADQDTLSGAFASSAANPFDHMEVKRGHDDIPLIEDCAARFECRTTYQYEGGDHIIFVGEVVDFQHSSTPPLLFHGGQYGRLVSHQKSEYSFASRAESLTPDDFIYLISRVFYKIREEAVGERKKRGWSDAQYAVLTLLGHEDGRSRDEIYRIGRARGDEVDHQTLEDLEHRGLITQQGGADPDSTVRLTESGRRAMIEIVALLKASEAQCLAPMHDNEIRILKQLLSKLAIDEQRQGWPPIPKPLDRQAP</sequence>
<dbReference type="SUPFAM" id="SSF46785">
    <property type="entry name" value="Winged helix' DNA-binding domain"/>
    <property type="match status" value="1"/>
</dbReference>
<dbReference type="InterPro" id="IPR036390">
    <property type="entry name" value="WH_DNA-bd_sf"/>
</dbReference>
<dbReference type="PANTHER" id="PTHR30466:SF11">
    <property type="entry name" value="FLAVIN-DEPENDENT MONOOXYGENASE, REDUCTASE SUBUNIT HSAB"/>
    <property type="match status" value="1"/>
</dbReference>
<feature type="domain" description="Flavin reductase like" evidence="3">
    <location>
        <begin position="12"/>
        <end position="155"/>
    </location>
</feature>
<evidence type="ECO:0000256" key="1">
    <source>
        <dbReference type="ARBA" id="ARBA00008898"/>
    </source>
</evidence>
<dbReference type="InterPro" id="IPR012349">
    <property type="entry name" value="Split_barrel_FMN-bd"/>
</dbReference>
<dbReference type="InterPro" id="IPR002563">
    <property type="entry name" value="Flavin_Rdtase-like_dom"/>
</dbReference>
<evidence type="ECO:0000256" key="2">
    <source>
        <dbReference type="ARBA" id="ARBA00023002"/>
    </source>
</evidence>
<dbReference type="InterPro" id="IPR036388">
    <property type="entry name" value="WH-like_DNA-bd_sf"/>
</dbReference>
<evidence type="ECO:0000313" key="4">
    <source>
        <dbReference type="EMBL" id="MCB8890654.1"/>
    </source>
</evidence>
<reference evidence="4 5" key="1">
    <citation type="journal article" date="2021" name="Sci. Rep.">
        <title>Genome analysis of a halophilic bacterium Halomonas malpeensis YU-PRIM-29(T) reveals its exopolysaccharide and pigment producing capabilities.</title>
        <authorList>
            <person name="Athmika"/>
            <person name="Ghate S.D."/>
            <person name="Arun A.B."/>
            <person name="Rao S.S."/>
            <person name="Kumar S.T.A."/>
            <person name="Kandiyil M.K."/>
            <person name="Saptami K."/>
            <person name="Rekha P.D."/>
        </authorList>
    </citation>
    <scope>NUCLEOTIDE SEQUENCE [LARGE SCALE GENOMIC DNA]</scope>
    <source>
        <strain evidence="5">prim 29</strain>
    </source>
</reference>
<keyword evidence="2" id="KW-0560">Oxidoreductase</keyword>
<dbReference type="Proteomes" id="UP001319882">
    <property type="component" value="Unassembled WGS sequence"/>
</dbReference>
<organism evidence="4 5">
    <name type="scientific">Vreelandella malpeensis</name>
    <dbReference type="NCBI Taxonomy" id="1172368"/>
    <lineage>
        <taxon>Bacteria</taxon>
        <taxon>Pseudomonadati</taxon>
        <taxon>Pseudomonadota</taxon>
        <taxon>Gammaproteobacteria</taxon>
        <taxon>Oceanospirillales</taxon>
        <taxon>Halomonadaceae</taxon>
        <taxon>Vreelandella</taxon>
    </lineage>
</organism>
<dbReference type="InterPro" id="IPR050268">
    <property type="entry name" value="NADH-dep_flavin_reductase"/>
</dbReference>
<name>A0ABS8DWS9_9GAMM</name>
<dbReference type="SMART" id="SM00903">
    <property type="entry name" value="Flavin_Reduct"/>
    <property type="match status" value="1"/>
</dbReference>
<dbReference type="EMBL" id="WHVL01000008">
    <property type="protein sequence ID" value="MCB8890654.1"/>
    <property type="molecule type" value="Genomic_DNA"/>
</dbReference>
<comment type="similarity">
    <text evidence="1">Belongs to the non-flavoprotein flavin reductase family.</text>
</comment>
<keyword evidence="5" id="KW-1185">Reference proteome</keyword>
<evidence type="ECO:0000313" key="5">
    <source>
        <dbReference type="Proteomes" id="UP001319882"/>
    </source>
</evidence>